<dbReference type="EMBL" id="QHGU01000040">
    <property type="protein sequence ID" value="PZM55507.1"/>
    <property type="molecule type" value="Genomic_DNA"/>
</dbReference>
<dbReference type="EMBL" id="WEFP01000001">
    <property type="protein sequence ID" value="KAB7577712.1"/>
    <property type="molecule type" value="Genomic_DNA"/>
</dbReference>
<keyword evidence="2" id="KW-0548">Nucleotidyltransferase</keyword>
<dbReference type="RefSeq" id="WP_002286940.1">
    <property type="nucleotide sequence ID" value="NZ_AP022341.1"/>
</dbReference>
<keyword evidence="4" id="KW-0255">Endonuclease</keyword>
<dbReference type="Proteomes" id="UP000249070">
    <property type="component" value="Unassembled WGS sequence"/>
</dbReference>
<dbReference type="AlphaFoldDB" id="A0A132ZEK8"/>
<evidence type="ECO:0000313" key="6">
    <source>
        <dbReference type="Proteomes" id="UP000249070"/>
    </source>
</evidence>
<dbReference type="PROSITE" id="PS50878">
    <property type="entry name" value="RT_POL"/>
    <property type="match status" value="1"/>
</dbReference>
<dbReference type="GO" id="GO:0004519">
    <property type="term" value="F:endonuclease activity"/>
    <property type="evidence" value="ECO:0007669"/>
    <property type="project" value="UniProtKB-KW"/>
</dbReference>
<dbReference type="CDD" id="cd01651">
    <property type="entry name" value="RT_G2_intron"/>
    <property type="match status" value="1"/>
</dbReference>
<dbReference type="Pfam" id="PF00078">
    <property type="entry name" value="RVT_1"/>
    <property type="match status" value="1"/>
</dbReference>
<keyword evidence="2" id="KW-0695">RNA-directed DNA polymerase</keyword>
<sequence length="636" mass="73503">MPKNKNETLCVEDLRHAEYYEMQNTFDDLYAKSKNGDIFTHLMDIILSRENILLAYRNIKANAGSKTAGTDGTIIKDIGKLPAETVVKKVRYIVAGSPHGYRPKPVRRKEIPKPNGKTRPLGIPCMWDRLIQQCIKQVLEPICEAKFSENSYGFRPNRSVENAIKATYNRLQISQLHYVIEFDIKGFFDNVNHSKLIKQIWAMGIRDKHLIFILKRILKAPIKMTNGTITYPEKGTPQGGIISPLLANIVLNELDHWVESQWQENPVTKNYVVHINKSGSPCKSNAYKEMKKTKLKEMYMVRYADDFRVFCRYKESAEKAKIAITQWIEQRLKLEVSQEKTRIVNVRKRYSDFLGFKIKMIPRRKKLVVKSHISDKQFKNQKDKLVSQAKKIASPSKGKTELEETRLYNSMVLGMQNYYQIATNVNLDCMKLNRAVMAIFTNRLGTNKRGRLRKTGRQLTTKEATRYGKSKMLRYVAGEGEPIFPVGYIQHRKPMAKVYLANCYTLEGRKFIHTNLSVDKLLMYQLMKLSLENRTIEYADNRISLFSAQHGKCAITLEEFQQANEIHCHHIVPTGAGGNDDYKNLILVKEAVHRLIHAKTEETIQKYIALLKLNKVQLIRLNKYRVLAGNQELNLI</sequence>
<dbReference type="InterPro" id="IPR051083">
    <property type="entry name" value="GrpII_Intron_Splice-Mob/Def"/>
</dbReference>
<dbReference type="EC" id="2.7.7.49" evidence="2"/>
<dbReference type="Proteomes" id="UP000183509">
    <property type="component" value="Unassembled WGS sequence"/>
</dbReference>
<dbReference type="PANTHER" id="PTHR34047:SF8">
    <property type="entry name" value="PROTEIN YKFC"/>
    <property type="match status" value="1"/>
</dbReference>
<keyword evidence="4" id="KW-0378">Hydrolase</keyword>
<evidence type="ECO:0000259" key="1">
    <source>
        <dbReference type="PROSITE" id="PS50878"/>
    </source>
</evidence>
<organism evidence="2 7">
    <name type="scientific">Enterococcus faecium</name>
    <name type="common">Streptococcus faecium</name>
    <dbReference type="NCBI Taxonomy" id="1352"/>
    <lineage>
        <taxon>Bacteria</taxon>
        <taxon>Bacillati</taxon>
        <taxon>Bacillota</taxon>
        <taxon>Bacilli</taxon>
        <taxon>Lactobacillales</taxon>
        <taxon>Enterococcaceae</taxon>
        <taxon>Enterococcus</taxon>
    </lineage>
</organism>
<evidence type="ECO:0000313" key="4">
    <source>
        <dbReference type="EMBL" id="SAM54682.1"/>
    </source>
</evidence>
<accession>A0A132ZEK8</accession>
<proteinExistence type="predicted"/>
<dbReference type="SMART" id="SM00507">
    <property type="entry name" value="HNHc"/>
    <property type="match status" value="1"/>
</dbReference>
<reference evidence="4 5" key="1">
    <citation type="submission" date="2016-04" db="EMBL/GenBank/DDBJ databases">
        <authorList>
            <person name="Millard A."/>
        </authorList>
    </citation>
    <scope>NUCLEOTIDE SEQUENCE [LARGE SCALE GENOMIC DNA]</scope>
    <source>
        <strain evidence="4">Isolate 22</strain>
    </source>
</reference>
<dbReference type="InterPro" id="IPR030931">
    <property type="entry name" value="Group_II_RT_mat"/>
</dbReference>
<dbReference type="InterPro" id="IPR043502">
    <property type="entry name" value="DNA/RNA_pol_sf"/>
</dbReference>
<name>A0A132ZEK8_ENTFC</name>
<evidence type="ECO:0000313" key="2">
    <source>
        <dbReference type="EMBL" id="KAB7577712.1"/>
    </source>
</evidence>
<dbReference type="GeneID" id="66455605"/>
<reference evidence="2 7" key="3">
    <citation type="submission" date="2019-10" db="EMBL/GenBank/DDBJ databases">
        <title>Evolutionary dynamics of vancomycin-resistant Enterococcus faecium during gastrointestinal tract colonization and bloodstream infection in immunocompromised pediatric patients.</title>
        <authorList>
            <person name="Chilambi G.S."/>
            <person name="Nordstrom H.R."/>
            <person name="Evans D.R."/>
            <person name="Ferrolino J."/>
            <person name="Hayden R.T."/>
            <person name="Maron G.M."/>
            <person name="Vo A.N."/>
            <person name="Gilmore M.S."/>
            <person name="Wolf J."/>
            <person name="Rosch J.W."/>
            <person name="Van Tyne D."/>
        </authorList>
    </citation>
    <scope>NUCLEOTIDE SEQUENCE [LARGE SCALE GENOMIC DNA]</scope>
    <source>
        <strain evidence="2 7">VRECG27</strain>
    </source>
</reference>
<dbReference type="Proteomes" id="UP000469871">
    <property type="component" value="Unassembled WGS sequence"/>
</dbReference>
<dbReference type="PANTHER" id="PTHR34047">
    <property type="entry name" value="NUCLEAR INTRON MATURASE 1, MITOCHONDRIAL-RELATED"/>
    <property type="match status" value="1"/>
</dbReference>
<dbReference type="SUPFAM" id="SSF56672">
    <property type="entry name" value="DNA/RNA polymerases"/>
    <property type="match status" value="1"/>
</dbReference>
<protein>
    <submittedName>
        <fullName evidence="2">Group II intron reverse transcriptase/maturase</fullName>
        <ecNumber evidence="2">2.7.7.49</ecNumber>
    </submittedName>
    <submittedName>
        <fullName evidence="4">HNH endonuclease domain protein</fullName>
        <ecNumber evidence="4">3.1.25.-</ecNumber>
    </submittedName>
</protein>
<reference evidence="3 6" key="2">
    <citation type="submission" date="2018-05" db="EMBL/GenBank/DDBJ databases">
        <title>Vancomycin-resistant Enterococcus faecium strain from Chelyabinsk, Russia.</title>
        <authorList>
            <person name="Gostev V."/>
            <person name="Goncharov A."/>
            <person name="Kolodzhieva V."/>
            <person name="Suvorov A."/>
            <person name="Sidorenko S."/>
            <person name="Zueva L."/>
        </authorList>
    </citation>
    <scope>NUCLEOTIDE SEQUENCE [LARGE SCALE GENOMIC DNA]</scope>
    <source>
        <strain evidence="3 6">20</strain>
    </source>
</reference>
<dbReference type="NCBIfam" id="TIGR04416">
    <property type="entry name" value="group_II_RT_mat"/>
    <property type="match status" value="1"/>
</dbReference>
<gene>
    <name evidence="2" type="primary">ltrA</name>
    <name evidence="3" type="ORF">DKP91_09020</name>
    <name evidence="4" type="ORF">DTPHA_603164</name>
    <name evidence="2" type="ORF">GBM73_10445</name>
</gene>
<dbReference type="EMBL" id="FKLM01000162">
    <property type="protein sequence ID" value="SAM54682.1"/>
    <property type="molecule type" value="Genomic_DNA"/>
</dbReference>
<dbReference type="GO" id="GO:0003964">
    <property type="term" value="F:RNA-directed DNA polymerase activity"/>
    <property type="evidence" value="ECO:0007669"/>
    <property type="project" value="UniProtKB-KW"/>
</dbReference>
<evidence type="ECO:0000313" key="7">
    <source>
        <dbReference type="Proteomes" id="UP000469871"/>
    </source>
</evidence>
<comment type="caution">
    <text evidence="2">The sequence shown here is derived from an EMBL/GenBank/DDBJ whole genome shotgun (WGS) entry which is preliminary data.</text>
</comment>
<evidence type="ECO:0000313" key="5">
    <source>
        <dbReference type="Proteomes" id="UP000183509"/>
    </source>
</evidence>
<dbReference type="InterPro" id="IPR000477">
    <property type="entry name" value="RT_dom"/>
</dbReference>
<feature type="domain" description="Reverse transcriptase" evidence="1">
    <location>
        <begin position="92"/>
        <end position="358"/>
    </location>
</feature>
<dbReference type="EC" id="3.1.25.-" evidence="4"/>
<keyword evidence="2" id="KW-0808">Transferase</keyword>
<dbReference type="OMA" id="NRSTEHA"/>
<dbReference type="InterPro" id="IPR003615">
    <property type="entry name" value="HNH_nuc"/>
</dbReference>
<keyword evidence="4" id="KW-0540">Nuclease</keyword>
<dbReference type="STRING" id="1352.AL014_10940"/>
<dbReference type="GO" id="GO:0016787">
    <property type="term" value="F:hydrolase activity"/>
    <property type="evidence" value="ECO:0007669"/>
    <property type="project" value="UniProtKB-KW"/>
</dbReference>
<dbReference type="Gene3D" id="1.10.30.50">
    <property type="match status" value="1"/>
</dbReference>
<dbReference type="CDD" id="cd00085">
    <property type="entry name" value="HNHc"/>
    <property type="match status" value="1"/>
</dbReference>
<evidence type="ECO:0000313" key="3">
    <source>
        <dbReference type="EMBL" id="PZM55507.1"/>
    </source>
</evidence>